<dbReference type="CDD" id="cd01034">
    <property type="entry name" value="EriC_like"/>
    <property type="match status" value="1"/>
</dbReference>
<protein>
    <submittedName>
        <fullName evidence="9">H+/Cl- antiporter ClcA</fullName>
    </submittedName>
</protein>
<keyword evidence="7" id="KW-0868">Chloride</keyword>
<dbReference type="PRINTS" id="PR00762">
    <property type="entry name" value="CLCHANNEL"/>
</dbReference>
<feature type="transmembrane region" description="Helical" evidence="8">
    <location>
        <begin position="287"/>
        <end position="309"/>
    </location>
</feature>
<sequence>MTQPIVTDPPQEIARQRRRIDRIRVMTRRHGPSAPIWRRRAATLSGAIALGLVALLFAKAADWASLTFLHLTQVRWWAPLIVTPIGFTALAWLTRRFAPDARGSGIPQVIVARQDPEAALASLVSVRTAVAKFGLTVGSLLVGASTGREGPTVQVSAAIMALAHRIFRVPIRASVMVAGGAAGVAAAFNTPLAGVTIAIEELAAAYDQRMTLLVMTAVLVSGMVSLGIAGDYTYFGVVPVGLPLRQALIVTPIAGIAGGLAGGLFSRALLDMTLSPIRPIAWMRRHAILLAFLSGVTVAVIGVATGMTWGTSYAPARHIIEGADVPHWFGSAKALATLATSISGMPGGVFAPSLAVGAGLGDLLKPLFPLAPAGAVVLLGMAGYFTGVVRAPLTSVVILSEITGSHALLLPLLATALIADTVAGLVCRERLYHGLSRAFAARQLP</sequence>
<feature type="transmembrane region" description="Helical" evidence="8">
    <location>
        <begin position="212"/>
        <end position="235"/>
    </location>
</feature>
<comment type="caution">
    <text evidence="9">The sequence shown here is derived from an EMBL/GenBank/DDBJ whole genome shotgun (WGS) entry which is preliminary data.</text>
</comment>
<feature type="transmembrane region" description="Helical" evidence="8">
    <location>
        <begin position="334"/>
        <end position="355"/>
    </location>
</feature>
<feature type="transmembrane region" description="Helical" evidence="8">
    <location>
        <begin position="367"/>
        <end position="387"/>
    </location>
</feature>
<dbReference type="SUPFAM" id="SSF81340">
    <property type="entry name" value="Clc chloride channel"/>
    <property type="match status" value="1"/>
</dbReference>
<dbReference type="PANTHER" id="PTHR45711:SF6">
    <property type="entry name" value="CHLORIDE CHANNEL PROTEIN"/>
    <property type="match status" value="1"/>
</dbReference>
<evidence type="ECO:0000256" key="4">
    <source>
        <dbReference type="ARBA" id="ARBA00022989"/>
    </source>
</evidence>
<proteinExistence type="predicted"/>
<keyword evidence="6 8" id="KW-0472">Membrane</keyword>
<dbReference type="RefSeq" id="WP_425057213.1">
    <property type="nucleotide sequence ID" value="NZ_JAAOZC010000004.1"/>
</dbReference>
<evidence type="ECO:0000256" key="5">
    <source>
        <dbReference type="ARBA" id="ARBA00023065"/>
    </source>
</evidence>
<evidence type="ECO:0000256" key="7">
    <source>
        <dbReference type="ARBA" id="ARBA00023214"/>
    </source>
</evidence>
<dbReference type="InterPro" id="IPR001807">
    <property type="entry name" value="ClC"/>
</dbReference>
<evidence type="ECO:0000256" key="3">
    <source>
        <dbReference type="ARBA" id="ARBA00022692"/>
    </source>
</evidence>
<dbReference type="Gene3D" id="1.10.3080.10">
    <property type="entry name" value="Clc chloride channel"/>
    <property type="match status" value="1"/>
</dbReference>
<keyword evidence="2" id="KW-0813">Transport</keyword>
<evidence type="ECO:0000256" key="1">
    <source>
        <dbReference type="ARBA" id="ARBA00004141"/>
    </source>
</evidence>
<keyword evidence="5" id="KW-0406">Ion transport</keyword>
<dbReference type="InterPro" id="IPR014743">
    <property type="entry name" value="Cl-channel_core"/>
</dbReference>
<feature type="transmembrane region" description="Helical" evidence="8">
    <location>
        <begin position="76"/>
        <end position="94"/>
    </location>
</feature>
<name>A0ABX0TV73_9SPHN</name>
<keyword evidence="3 8" id="KW-0812">Transmembrane</keyword>
<evidence type="ECO:0000256" key="8">
    <source>
        <dbReference type="SAM" id="Phobius"/>
    </source>
</evidence>
<dbReference type="PANTHER" id="PTHR45711">
    <property type="entry name" value="CHLORIDE CHANNEL PROTEIN"/>
    <property type="match status" value="1"/>
</dbReference>
<comment type="subcellular location">
    <subcellularLocation>
        <location evidence="1">Membrane</location>
        <topology evidence="1">Multi-pass membrane protein</topology>
    </subcellularLocation>
</comment>
<evidence type="ECO:0000313" key="9">
    <source>
        <dbReference type="EMBL" id="NIJ08360.1"/>
    </source>
</evidence>
<dbReference type="EMBL" id="JAAOZC010000004">
    <property type="protein sequence ID" value="NIJ08360.1"/>
    <property type="molecule type" value="Genomic_DNA"/>
</dbReference>
<keyword evidence="4 8" id="KW-1133">Transmembrane helix</keyword>
<keyword evidence="10" id="KW-1185">Reference proteome</keyword>
<evidence type="ECO:0000313" key="10">
    <source>
        <dbReference type="Proteomes" id="UP000727456"/>
    </source>
</evidence>
<accession>A0ABX0TV73</accession>
<evidence type="ECO:0000256" key="6">
    <source>
        <dbReference type="ARBA" id="ARBA00023136"/>
    </source>
</evidence>
<feature type="transmembrane region" description="Helical" evidence="8">
    <location>
        <begin position="407"/>
        <end position="427"/>
    </location>
</feature>
<reference evidence="9 10" key="1">
    <citation type="submission" date="2020-03" db="EMBL/GenBank/DDBJ databases">
        <title>Genomic Encyclopedia of Type Strains, Phase III (KMG-III): the genomes of soil and plant-associated and newly described type strains.</title>
        <authorList>
            <person name="Whitman W."/>
        </authorList>
    </citation>
    <scope>NUCLEOTIDE SEQUENCE [LARGE SCALE GENOMIC DNA]</scope>
    <source>
        <strain evidence="9 10">CECT 8804</strain>
    </source>
</reference>
<gene>
    <name evidence="9" type="ORF">FHS31_001977</name>
</gene>
<organism evidence="9 10">
    <name type="scientific">Sphingomonas vulcanisoli</name>
    <dbReference type="NCBI Taxonomy" id="1658060"/>
    <lineage>
        <taxon>Bacteria</taxon>
        <taxon>Pseudomonadati</taxon>
        <taxon>Pseudomonadota</taxon>
        <taxon>Alphaproteobacteria</taxon>
        <taxon>Sphingomonadales</taxon>
        <taxon>Sphingomonadaceae</taxon>
        <taxon>Sphingomonas</taxon>
    </lineage>
</organism>
<dbReference type="Proteomes" id="UP000727456">
    <property type="component" value="Unassembled WGS sequence"/>
</dbReference>
<evidence type="ECO:0000256" key="2">
    <source>
        <dbReference type="ARBA" id="ARBA00022448"/>
    </source>
</evidence>
<dbReference type="Pfam" id="PF00654">
    <property type="entry name" value="Voltage_CLC"/>
    <property type="match status" value="1"/>
</dbReference>
<feature type="transmembrane region" description="Helical" evidence="8">
    <location>
        <begin position="247"/>
        <end position="266"/>
    </location>
</feature>